<evidence type="ECO:0000313" key="2">
    <source>
        <dbReference type="Proteomes" id="UP001497680"/>
    </source>
</evidence>
<accession>A0ACC0D524</accession>
<gene>
    <name evidence="1" type="ORF">F4821DRAFT_99662</name>
</gene>
<evidence type="ECO:0000313" key="1">
    <source>
        <dbReference type="EMBL" id="KAI6087787.1"/>
    </source>
</evidence>
<dbReference type="EMBL" id="MU394305">
    <property type="protein sequence ID" value="KAI6087787.1"/>
    <property type="molecule type" value="Genomic_DNA"/>
</dbReference>
<protein>
    <submittedName>
        <fullName evidence="1">FAD/NAD(P)-binding domain-containing protein</fullName>
    </submittedName>
</protein>
<sequence length="602" mass="67724">MEKLDCVVVGAGWYGLAAAKQFHCTQPQSSLAILDSQSSLGGTWAESRLYPGLKSNNLLGTYEYPDFPMTSNDFDVKVGEHITGQAIHTYLKAYAVNFGIHDSIRLESKVLVAEHVTEGGWILTIATPKQDECKIYTRRLIIATGLTSEAFLPHFDGQESFGGKVFHGKDFHQNSDTVKTAKAVTVFGATKSAWDAVYVYATAGVKVNWVIRSSGHGPCWMAPTHVTPLKKWIEKLANTRFLTWFSPCIWGDADGYKIRNFYHGTAIGRSIVDTFWKILGSDVLTLNNYDAHPKTAKLKPWTEAMFVGASFSILNYEQDILSLVKSDKIDVFVDEVDHLSPGRVHLADGTEFESDVFLANTGWKHVPTIRFLPEGIEKDLGIPHHLIELSDDSAPPEDLANNHDLLERADQEILGRFPRLKKQPVWNKDYVPLTQQKGISSNDACKPQTPYMLYRFLVPPSPRFLETRDVAFAGVITNLSTAITAHVIGLWISAYFSGKLAVDPATAVDDEASLKRIQYQTVLYNRWGKWRYPTDWGNKQPSFIFDAVPYFDLLQLDLGLNHYRKSGWFAEMMDPYGPEDYRNINEEWSKKYDAIKSIEGSS</sequence>
<proteinExistence type="predicted"/>
<name>A0ACC0D524_9PEZI</name>
<reference evidence="1 2" key="1">
    <citation type="journal article" date="2022" name="New Phytol.">
        <title>Ecological generalism drives hyperdiversity of secondary metabolite gene clusters in xylarialean endophytes.</title>
        <authorList>
            <person name="Franco M.E.E."/>
            <person name="Wisecaver J.H."/>
            <person name="Arnold A.E."/>
            <person name="Ju Y.M."/>
            <person name="Slot J.C."/>
            <person name="Ahrendt S."/>
            <person name="Moore L.P."/>
            <person name="Eastman K.E."/>
            <person name="Scott K."/>
            <person name="Konkel Z."/>
            <person name="Mondo S.J."/>
            <person name="Kuo A."/>
            <person name="Hayes R.D."/>
            <person name="Haridas S."/>
            <person name="Andreopoulos B."/>
            <person name="Riley R."/>
            <person name="LaButti K."/>
            <person name="Pangilinan J."/>
            <person name="Lipzen A."/>
            <person name="Amirebrahimi M."/>
            <person name="Yan J."/>
            <person name="Adam C."/>
            <person name="Keymanesh K."/>
            <person name="Ng V."/>
            <person name="Louie K."/>
            <person name="Northen T."/>
            <person name="Drula E."/>
            <person name="Henrissat B."/>
            <person name="Hsieh H.M."/>
            <person name="Youens-Clark K."/>
            <person name="Lutzoni F."/>
            <person name="Miadlikowska J."/>
            <person name="Eastwood D.C."/>
            <person name="Hamelin R.C."/>
            <person name="Grigoriev I.V."/>
            <person name="U'Ren J.M."/>
        </authorList>
    </citation>
    <scope>NUCLEOTIDE SEQUENCE [LARGE SCALE GENOMIC DNA]</scope>
    <source>
        <strain evidence="1 2">ER1909</strain>
    </source>
</reference>
<keyword evidence="2" id="KW-1185">Reference proteome</keyword>
<organism evidence="1 2">
    <name type="scientific">Hypoxylon rubiginosum</name>
    <dbReference type="NCBI Taxonomy" id="110542"/>
    <lineage>
        <taxon>Eukaryota</taxon>
        <taxon>Fungi</taxon>
        <taxon>Dikarya</taxon>
        <taxon>Ascomycota</taxon>
        <taxon>Pezizomycotina</taxon>
        <taxon>Sordariomycetes</taxon>
        <taxon>Xylariomycetidae</taxon>
        <taxon>Xylariales</taxon>
        <taxon>Hypoxylaceae</taxon>
        <taxon>Hypoxylon</taxon>
    </lineage>
</organism>
<comment type="caution">
    <text evidence="1">The sequence shown here is derived from an EMBL/GenBank/DDBJ whole genome shotgun (WGS) entry which is preliminary data.</text>
</comment>
<dbReference type="Proteomes" id="UP001497680">
    <property type="component" value="Unassembled WGS sequence"/>
</dbReference>